<sequence length="185" mass="20533">MDVKELRFNGDHQIDENGLSDQDEAPADIIIKKITISDECYVNKGFTDSNSLKEESSNKIREDSNQISKSVILISDGPLLTTQEGYINNAFEDGPQKAEKGTVPRAHNVTAITSSTIENQITKLDEDDNGVVAVNLETKEKKRKVQFVGWDSNKSIILLGLVLAFDAWAALFVCFKTNLFPNILN</sequence>
<organism evidence="3 4">
    <name type="scientific">Aphis glycines</name>
    <name type="common">Soybean aphid</name>
    <dbReference type="NCBI Taxonomy" id="307491"/>
    <lineage>
        <taxon>Eukaryota</taxon>
        <taxon>Metazoa</taxon>
        <taxon>Ecdysozoa</taxon>
        <taxon>Arthropoda</taxon>
        <taxon>Hexapoda</taxon>
        <taxon>Insecta</taxon>
        <taxon>Pterygota</taxon>
        <taxon>Neoptera</taxon>
        <taxon>Paraneoptera</taxon>
        <taxon>Hemiptera</taxon>
        <taxon>Sternorrhyncha</taxon>
        <taxon>Aphidomorpha</taxon>
        <taxon>Aphidoidea</taxon>
        <taxon>Aphididae</taxon>
        <taxon>Aphidini</taxon>
        <taxon>Aphis</taxon>
        <taxon>Aphis</taxon>
    </lineage>
</organism>
<dbReference type="Proteomes" id="UP000475862">
    <property type="component" value="Unassembled WGS sequence"/>
</dbReference>
<keyword evidence="2" id="KW-1133">Transmembrane helix</keyword>
<keyword evidence="4" id="KW-1185">Reference proteome</keyword>
<dbReference type="EMBL" id="VYZN01000031">
    <property type="protein sequence ID" value="KAE9533900.1"/>
    <property type="molecule type" value="Genomic_DNA"/>
</dbReference>
<accession>A0A6G0TJF1</accession>
<dbReference type="OrthoDB" id="6591463at2759"/>
<protein>
    <submittedName>
        <fullName evidence="3">Uncharacterized protein</fullName>
    </submittedName>
</protein>
<keyword evidence="2" id="KW-0812">Transmembrane</keyword>
<reference evidence="3 4" key="1">
    <citation type="submission" date="2019-08" db="EMBL/GenBank/DDBJ databases">
        <title>The genome of the soybean aphid Biotype 1, its phylome, world population structure and adaptation to the North American continent.</title>
        <authorList>
            <person name="Giordano R."/>
            <person name="Donthu R.K."/>
            <person name="Hernandez A.G."/>
            <person name="Wright C.L."/>
            <person name="Zimin A.V."/>
        </authorList>
    </citation>
    <scope>NUCLEOTIDE SEQUENCE [LARGE SCALE GENOMIC DNA]</scope>
    <source>
        <tissue evidence="3">Whole aphids</tissue>
    </source>
</reference>
<evidence type="ECO:0000313" key="4">
    <source>
        <dbReference type="Proteomes" id="UP000475862"/>
    </source>
</evidence>
<dbReference type="AlphaFoldDB" id="A0A6G0TJF1"/>
<evidence type="ECO:0000256" key="2">
    <source>
        <dbReference type="SAM" id="Phobius"/>
    </source>
</evidence>
<feature type="region of interest" description="Disordered" evidence="1">
    <location>
        <begin position="1"/>
        <end position="21"/>
    </location>
</feature>
<feature type="transmembrane region" description="Helical" evidence="2">
    <location>
        <begin position="156"/>
        <end position="175"/>
    </location>
</feature>
<keyword evidence="2" id="KW-0472">Membrane</keyword>
<evidence type="ECO:0000256" key="1">
    <source>
        <dbReference type="SAM" id="MobiDB-lite"/>
    </source>
</evidence>
<proteinExistence type="predicted"/>
<feature type="compositionally biased region" description="Basic and acidic residues" evidence="1">
    <location>
        <begin position="1"/>
        <end position="15"/>
    </location>
</feature>
<comment type="caution">
    <text evidence="3">The sequence shown here is derived from an EMBL/GenBank/DDBJ whole genome shotgun (WGS) entry which is preliminary data.</text>
</comment>
<gene>
    <name evidence="3" type="ORF">AGLY_008979</name>
</gene>
<evidence type="ECO:0000313" key="3">
    <source>
        <dbReference type="EMBL" id="KAE9533900.1"/>
    </source>
</evidence>
<name>A0A6G0TJF1_APHGL</name>